<sequence length="73" mass="8605">MIKWLLGGFFMWFEKIKSWREKKKIYPVKSIGRPRLPVDENAIHEAYLKGVSIAEIARQNNCSETTVRRRLGI</sequence>
<name>A0A0H5PXW1_9ZZZZ</name>
<proteinExistence type="predicted"/>
<protein>
    <recommendedName>
        <fullName evidence="2">Resolvase HTH domain-containing protein</fullName>
    </recommendedName>
</protein>
<evidence type="ECO:0008006" key="2">
    <source>
        <dbReference type="Google" id="ProtNLM"/>
    </source>
</evidence>
<evidence type="ECO:0000313" key="1">
    <source>
        <dbReference type="EMBL" id="CRY94025.1"/>
    </source>
</evidence>
<dbReference type="Gene3D" id="1.10.10.60">
    <property type="entry name" value="Homeodomain-like"/>
    <property type="match status" value="1"/>
</dbReference>
<accession>A0A0H5PXW1</accession>
<organism evidence="1">
    <name type="scientific">uncultured prokaryote</name>
    <dbReference type="NCBI Taxonomy" id="198431"/>
    <lineage>
        <taxon>unclassified sequences</taxon>
        <taxon>environmental samples</taxon>
    </lineage>
</organism>
<reference evidence="1" key="1">
    <citation type="submission" date="2015-06" db="EMBL/GenBank/DDBJ databases">
        <authorList>
            <person name="Joergensen T."/>
        </authorList>
    </citation>
    <scope>NUCLEOTIDE SEQUENCE</scope>
    <source>
        <strain evidence="1">RGRH0132</strain>
    </source>
</reference>
<dbReference type="EMBL" id="LN852822">
    <property type="protein sequence ID" value="CRY94025.1"/>
    <property type="molecule type" value="Genomic_DNA"/>
</dbReference>
<reference evidence="1" key="2">
    <citation type="submission" date="2015-07" db="EMBL/GenBank/DDBJ databases">
        <title>Plasmids, circular viruses and viroids from rat gut.</title>
        <authorList>
            <person name="Jorgensen T.J."/>
            <person name="Hansen M.A."/>
            <person name="Xu Z."/>
            <person name="Tabak M.A."/>
            <person name="Sorensen S.J."/>
            <person name="Hansen L.H."/>
        </authorList>
    </citation>
    <scope>NUCLEOTIDE SEQUENCE</scope>
    <source>
        <strain evidence="1">RGRH0132</strain>
    </source>
</reference>
<dbReference type="AlphaFoldDB" id="A0A0H5PXW1"/>